<keyword evidence="3" id="KW-1185">Reference proteome</keyword>
<dbReference type="InterPro" id="IPR000719">
    <property type="entry name" value="Prot_kinase_dom"/>
</dbReference>
<dbReference type="SUPFAM" id="SSF56112">
    <property type="entry name" value="Protein kinase-like (PK-like)"/>
    <property type="match status" value="1"/>
</dbReference>
<comment type="caution">
    <text evidence="2">The sequence shown here is derived from an EMBL/GenBank/DDBJ whole genome shotgun (WGS) entry which is preliminary data.</text>
</comment>
<sequence>MCSANILAVYGFAWDTEEERKDSSVTVSPVIMVEYGELGTLDQFLAAAAENLDFDTKLQLAADVASGLAILHCNGIADSDLKPENILVCKDENGKPIAKLSDFGLTFFLDERDTSKVWKTGTDGWMSPEWDTICTNKEVLQGDIYNCGLILWTILLDGLPPWKLQDRGWVGEIRFDKTKAHTYRMIEVAM</sequence>
<evidence type="ECO:0000313" key="2">
    <source>
        <dbReference type="EMBL" id="KAF4449033.1"/>
    </source>
</evidence>
<protein>
    <submittedName>
        <fullName evidence="2">Serine/threonine protein kinase</fullName>
    </submittedName>
</protein>
<name>A0A8H4KG51_9HYPO</name>
<accession>A0A8H4KG51</accession>
<dbReference type="Proteomes" id="UP000605986">
    <property type="component" value="Unassembled WGS sequence"/>
</dbReference>
<proteinExistence type="predicted"/>
<dbReference type="GO" id="GO:0005524">
    <property type="term" value="F:ATP binding"/>
    <property type="evidence" value="ECO:0007669"/>
    <property type="project" value="InterPro"/>
</dbReference>
<dbReference type="AlphaFoldDB" id="A0A8H4KG51"/>
<dbReference type="GO" id="GO:0004674">
    <property type="term" value="F:protein serine/threonine kinase activity"/>
    <property type="evidence" value="ECO:0007669"/>
    <property type="project" value="UniProtKB-KW"/>
</dbReference>
<evidence type="ECO:0000259" key="1">
    <source>
        <dbReference type="PROSITE" id="PS50011"/>
    </source>
</evidence>
<feature type="domain" description="Protein kinase" evidence="1">
    <location>
        <begin position="1"/>
        <end position="190"/>
    </location>
</feature>
<reference evidence="2" key="1">
    <citation type="submission" date="2020-01" db="EMBL/GenBank/DDBJ databases">
        <title>Identification and distribution of gene clusters putatively required for synthesis of sphingolipid metabolism inhibitors in phylogenetically diverse species of the filamentous fungus Fusarium.</title>
        <authorList>
            <person name="Kim H.-S."/>
            <person name="Busman M."/>
            <person name="Brown D.W."/>
            <person name="Divon H."/>
            <person name="Uhlig S."/>
            <person name="Proctor R.H."/>
        </authorList>
    </citation>
    <scope>NUCLEOTIDE SEQUENCE</scope>
    <source>
        <strain evidence="2">NRRL 53441</strain>
    </source>
</reference>
<dbReference type="PROSITE" id="PS50011">
    <property type="entry name" value="PROTEIN_KINASE_DOM"/>
    <property type="match status" value="1"/>
</dbReference>
<dbReference type="Pfam" id="PF00069">
    <property type="entry name" value="Pkinase"/>
    <property type="match status" value="1"/>
</dbReference>
<dbReference type="SMART" id="SM00220">
    <property type="entry name" value="S_TKc"/>
    <property type="match status" value="1"/>
</dbReference>
<keyword evidence="2" id="KW-0723">Serine/threonine-protein kinase</keyword>
<gene>
    <name evidence="2" type="ORF">F53441_7683</name>
</gene>
<evidence type="ECO:0000313" key="3">
    <source>
        <dbReference type="Proteomes" id="UP000605986"/>
    </source>
</evidence>
<dbReference type="InterPro" id="IPR051681">
    <property type="entry name" value="Ser/Thr_Kinases-Pseudokinases"/>
</dbReference>
<organism evidence="2 3">
    <name type="scientific">Fusarium austroafricanum</name>
    <dbReference type="NCBI Taxonomy" id="2364996"/>
    <lineage>
        <taxon>Eukaryota</taxon>
        <taxon>Fungi</taxon>
        <taxon>Dikarya</taxon>
        <taxon>Ascomycota</taxon>
        <taxon>Pezizomycotina</taxon>
        <taxon>Sordariomycetes</taxon>
        <taxon>Hypocreomycetidae</taxon>
        <taxon>Hypocreales</taxon>
        <taxon>Nectriaceae</taxon>
        <taxon>Fusarium</taxon>
        <taxon>Fusarium concolor species complex</taxon>
    </lineage>
</organism>
<dbReference type="PANTHER" id="PTHR44329">
    <property type="entry name" value="SERINE/THREONINE-PROTEIN KINASE TNNI3K-RELATED"/>
    <property type="match status" value="1"/>
</dbReference>
<dbReference type="EMBL" id="JAADJG010000309">
    <property type="protein sequence ID" value="KAF4449033.1"/>
    <property type="molecule type" value="Genomic_DNA"/>
</dbReference>
<keyword evidence="2" id="KW-0418">Kinase</keyword>
<dbReference type="OrthoDB" id="4062651at2759"/>
<dbReference type="Gene3D" id="1.10.510.10">
    <property type="entry name" value="Transferase(Phosphotransferase) domain 1"/>
    <property type="match status" value="1"/>
</dbReference>
<dbReference type="InterPro" id="IPR011009">
    <property type="entry name" value="Kinase-like_dom_sf"/>
</dbReference>
<keyword evidence="2" id="KW-0808">Transferase</keyword>